<evidence type="ECO:0000313" key="22">
    <source>
        <dbReference type="EMBL" id="TNM36591.1"/>
    </source>
</evidence>
<dbReference type="Pfam" id="PF02190">
    <property type="entry name" value="LON_substr_bdg"/>
    <property type="match status" value="1"/>
</dbReference>
<evidence type="ECO:0000256" key="4">
    <source>
        <dbReference type="ARBA" id="ARBA00022741"/>
    </source>
</evidence>
<evidence type="ECO:0000256" key="1">
    <source>
        <dbReference type="ARBA" id="ARBA00004496"/>
    </source>
</evidence>
<organism evidence="22 23">
    <name type="scientific">Nocardioides albidus</name>
    <dbReference type="NCBI Taxonomy" id="1517589"/>
    <lineage>
        <taxon>Bacteria</taxon>
        <taxon>Bacillati</taxon>
        <taxon>Actinomycetota</taxon>
        <taxon>Actinomycetes</taxon>
        <taxon>Propionibacteriales</taxon>
        <taxon>Nocardioidaceae</taxon>
        <taxon>Nocardioides</taxon>
    </lineage>
</organism>
<dbReference type="Pfam" id="PF22667">
    <property type="entry name" value="Lon_lid"/>
    <property type="match status" value="1"/>
</dbReference>
<evidence type="ECO:0000256" key="6">
    <source>
        <dbReference type="ARBA" id="ARBA00022825"/>
    </source>
</evidence>
<dbReference type="GO" id="GO:0004176">
    <property type="term" value="F:ATP-dependent peptidase activity"/>
    <property type="evidence" value="ECO:0007669"/>
    <property type="project" value="UniProtKB-UniRule"/>
</dbReference>
<dbReference type="SMART" id="SM00382">
    <property type="entry name" value="AAA"/>
    <property type="match status" value="1"/>
</dbReference>
<evidence type="ECO:0000256" key="5">
    <source>
        <dbReference type="ARBA" id="ARBA00022801"/>
    </source>
</evidence>
<evidence type="ECO:0000256" key="9">
    <source>
        <dbReference type="ARBA" id="ARBA00050665"/>
    </source>
</evidence>
<name>A0A5C4VLG1_9ACTN</name>
<reference evidence="22 23" key="1">
    <citation type="journal article" date="2016" name="Int. J. Syst. Evol. Microbiol.">
        <title>Nocardioides albidus sp. nov., an actinobacterium isolated from garden soil.</title>
        <authorList>
            <person name="Singh H."/>
            <person name="Du J."/>
            <person name="Trinh H."/>
            <person name="Won K."/>
            <person name="Yang J.E."/>
            <person name="Yin C."/>
            <person name="Kook M."/>
            <person name="Yi T.H."/>
        </authorList>
    </citation>
    <scope>NUCLEOTIDE SEQUENCE [LARGE SCALE GENOMIC DNA]</scope>
    <source>
        <strain evidence="22 23">CCTCC AB 2015297</strain>
    </source>
</reference>
<dbReference type="PROSITE" id="PS51787">
    <property type="entry name" value="LON_N"/>
    <property type="match status" value="1"/>
</dbReference>
<dbReference type="Gene3D" id="1.20.5.5270">
    <property type="match status" value="1"/>
</dbReference>
<dbReference type="InterPro" id="IPR014721">
    <property type="entry name" value="Ribsml_uS5_D2-typ_fold_subgr"/>
</dbReference>
<gene>
    <name evidence="14 22" type="primary">lon</name>
    <name evidence="22" type="ORF">FHP29_20915</name>
</gene>
<feature type="active site" evidence="14 16">
    <location>
        <position position="720"/>
    </location>
</feature>
<comment type="subcellular location">
    <subcellularLocation>
        <location evidence="1 14 15">Cytoplasm</location>
    </subcellularLocation>
</comment>
<dbReference type="Gene3D" id="1.10.8.60">
    <property type="match status" value="1"/>
</dbReference>
<dbReference type="Gene3D" id="1.20.58.1480">
    <property type="match status" value="1"/>
</dbReference>
<dbReference type="CDD" id="cd19500">
    <property type="entry name" value="RecA-like_Lon"/>
    <property type="match status" value="1"/>
</dbReference>
<dbReference type="GO" id="GO:0006515">
    <property type="term" value="P:protein quality control for misfolded or incompletely synthesized proteins"/>
    <property type="evidence" value="ECO:0007669"/>
    <property type="project" value="UniProtKB-UniRule"/>
</dbReference>
<dbReference type="InterPro" id="IPR003111">
    <property type="entry name" value="Lon_prtase_N"/>
</dbReference>
<dbReference type="GO" id="GO:0016887">
    <property type="term" value="F:ATP hydrolysis activity"/>
    <property type="evidence" value="ECO:0007669"/>
    <property type="project" value="UniProtKB-UniRule"/>
</dbReference>
<evidence type="ECO:0000256" key="12">
    <source>
        <dbReference type="ARBA" id="ARBA00071934"/>
    </source>
</evidence>
<keyword evidence="8 14" id="KW-0346">Stress response</keyword>
<dbReference type="Gene3D" id="3.40.50.300">
    <property type="entry name" value="P-loop containing nucleotide triphosphate hydrolases"/>
    <property type="match status" value="1"/>
</dbReference>
<evidence type="ECO:0000259" key="21">
    <source>
        <dbReference type="PROSITE" id="PS51787"/>
    </source>
</evidence>
<dbReference type="SUPFAM" id="SSF52540">
    <property type="entry name" value="P-loop containing nucleoside triphosphate hydrolases"/>
    <property type="match status" value="1"/>
</dbReference>
<evidence type="ECO:0000256" key="16">
    <source>
        <dbReference type="PIRSR" id="PIRSR001174-1"/>
    </source>
</evidence>
<evidence type="ECO:0000256" key="2">
    <source>
        <dbReference type="ARBA" id="ARBA00022490"/>
    </source>
</evidence>
<keyword evidence="7 14" id="KW-0067">ATP-binding</keyword>
<evidence type="ECO:0000256" key="3">
    <source>
        <dbReference type="ARBA" id="ARBA00022670"/>
    </source>
</evidence>
<dbReference type="EC" id="3.4.21.53" evidence="11 14"/>
<dbReference type="Gene3D" id="3.30.230.10">
    <property type="match status" value="1"/>
</dbReference>
<dbReference type="EMBL" id="VDMP01000027">
    <property type="protein sequence ID" value="TNM36591.1"/>
    <property type="molecule type" value="Genomic_DNA"/>
</dbReference>
<dbReference type="InterPro" id="IPR046336">
    <property type="entry name" value="Lon_prtase_N_sf"/>
</dbReference>
<dbReference type="SUPFAM" id="SSF54211">
    <property type="entry name" value="Ribosomal protein S5 domain 2-like"/>
    <property type="match status" value="1"/>
</dbReference>
<keyword evidence="23" id="KW-1185">Reference proteome</keyword>
<dbReference type="GO" id="GO:0004252">
    <property type="term" value="F:serine-type endopeptidase activity"/>
    <property type="evidence" value="ECO:0007669"/>
    <property type="project" value="UniProtKB-UniRule"/>
</dbReference>
<dbReference type="InterPro" id="IPR020568">
    <property type="entry name" value="Ribosomal_Su5_D2-typ_SF"/>
</dbReference>
<dbReference type="PRINTS" id="PR00830">
    <property type="entry name" value="ENDOLAPTASE"/>
</dbReference>
<accession>A0A5C4VLG1</accession>
<evidence type="ECO:0000256" key="17">
    <source>
        <dbReference type="PIRSR" id="PIRSR001174-2"/>
    </source>
</evidence>
<dbReference type="InterPro" id="IPR027417">
    <property type="entry name" value="P-loop_NTPase"/>
</dbReference>
<comment type="caution">
    <text evidence="22">The sequence shown here is derived from an EMBL/GenBank/DDBJ whole genome shotgun (WGS) entry which is preliminary data.</text>
</comment>
<keyword evidence="3 14" id="KW-0645">Protease</keyword>
<evidence type="ECO:0000256" key="7">
    <source>
        <dbReference type="ARBA" id="ARBA00022840"/>
    </source>
</evidence>
<dbReference type="OrthoDB" id="9803599at2"/>
<dbReference type="InterPro" id="IPR015947">
    <property type="entry name" value="PUA-like_sf"/>
</dbReference>
<evidence type="ECO:0000256" key="18">
    <source>
        <dbReference type="PROSITE-ProRule" id="PRU01122"/>
    </source>
</evidence>
<evidence type="ECO:0000256" key="15">
    <source>
        <dbReference type="PIRNR" id="PIRNR001174"/>
    </source>
</evidence>
<dbReference type="Pfam" id="PF05362">
    <property type="entry name" value="Lon_C"/>
    <property type="match status" value="1"/>
</dbReference>
<evidence type="ECO:0000256" key="14">
    <source>
        <dbReference type="HAMAP-Rule" id="MF_01973"/>
    </source>
</evidence>
<evidence type="ECO:0000256" key="8">
    <source>
        <dbReference type="ARBA" id="ARBA00023016"/>
    </source>
</evidence>
<comment type="function">
    <text evidence="10 14">ATP-dependent serine protease that mediates the selective degradation of mutant and abnormal proteins as well as certain short-lived regulatory proteins. Required for cellular homeostasis and for survival from DNA damage and developmental changes induced by stress. Degrades polypeptides processively to yield small peptide fragments that are 5 to 10 amino acids long. Binds to DNA in a double-stranded, site-specific manner.</text>
</comment>
<dbReference type="Pfam" id="PF00004">
    <property type="entry name" value="AAA"/>
    <property type="match status" value="1"/>
</dbReference>
<dbReference type="InterPro" id="IPR027543">
    <property type="entry name" value="Lon_bac"/>
</dbReference>
<dbReference type="FunFam" id="3.40.50.300:FF:000021">
    <property type="entry name" value="Lon protease homolog"/>
    <property type="match status" value="1"/>
</dbReference>
<dbReference type="NCBIfam" id="TIGR00763">
    <property type="entry name" value="lon"/>
    <property type="match status" value="1"/>
</dbReference>
<dbReference type="InterPro" id="IPR004815">
    <property type="entry name" value="Lon_bac/euk-typ"/>
</dbReference>
<dbReference type="GO" id="GO:0005524">
    <property type="term" value="F:ATP binding"/>
    <property type="evidence" value="ECO:0007669"/>
    <property type="project" value="UniProtKB-UniRule"/>
</dbReference>
<keyword evidence="4 14" id="KW-0547">Nucleotide-binding</keyword>
<sequence length="779" mass="83606">MTNPIQLPVLFCSDVVVLPGMVVRVELDEPARAAIDAAQLASRESGESPQVLLAPRLEDHRYASYGVVASVEKVGRFSGGEPAAVLKAGGRARIGSGVTGPGAALWVEVDPADGGVVDDVVRGLAEDYRKLVVGLLQRREAWQVADQVTRIEDPSALADTAGYAPYLSDDRKRQLLETPLVAERLRLLLEWTRDFVAESEVSDKIDADVRESLEKSQREFLLRQQLAAIRKELGESDPEGGDDYRARIEAADVPDAVREALLREVDKLERASDQNPEAGWIRTWLDTVLDLPWAVRTEDDTDVVAARTVLDADHHGLDEVKDRITEYLAVRARRAERGLEVVGGRGSGAVVLLAGPPGVGKTSLGESVARALGRKFVRVALGGVRDEAEIRGHRRTYVGALPGRVVRAIKEAGSMNPVVLLDEVDKVGSDYRGDPAAALLEVLDPAQNHTFRDHYLELDLDLSDVLFIATANDIGSIPPALLDRMELVAIDGYTEEDKVAIARDFLVPRQLERAALSVDEVTISDEALREIAANYTREAGVRQVERLLAKAFRKVTARLASGEVERVDIVVGELEDLIGRPRFTPDLEERTSVPGVATGLAVTGMGGDVLYVETSVADGETGLTVTGQLGDVMKESARIALSWVRSHAAELGIPATAFERSIHVHFPAGAVPKDGPSAGVTMVTALVSLLTGRPVRSDIAMTGEVTLSGRVLPIGGVKQKLLAAQRAGVAEVFIPERNRPDLDDVPAEILAALTVTPVGAVTEILERALVAADAGSAAA</sequence>
<dbReference type="InterPro" id="IPR008269">
    <property type="entry name" value="Lon_proteolytic"/>
</dbReference>
<dbReference type="PROSITE" id="PS01046">
    <property type="entry name" value="LON_SER"/>
    <property type="match status" value="1"/>
</dbReference>
<dbReference type="SUPFAM" id="SSF88697">
    <property type="entry name" value="PUA domain-like"/>
    <property type="match status" value="1"/>
</dbReference>
<dbReference type="PROSITE" id="PS51786">
    <property type="entry name" value="LON_PROTEOLYTIC"/>
    <property type="match status" value="1"/>
</dbReference>
<dbReference type="InterPro" id="IPR003593">
    <property type="entry name" value="AAA+_ATPase"/>
</dbReference>
<dbReference type="InterPro" id="IPR003959">
    <property type="entry name" value="ATPase_AAA_core"/>
</dbReference>
<feature type="domain" description="Lon proteolytic" evidence="20">
    <location>
        <begin position="591"/>
        <end position="771"/>
    </location>
</feature>
<protein>
    <recommendedName>
        <fullName evidence="12 14">Lon protease</fullName>
        <ecNumber evidence="11 14">3.4.21.53</ecNumber>
    </recommendedName>
    <alternativeName>
        <fullName evidence="13 14">ATP-dependent protease La</fullName>
    </alternativeName>
</protein>
<evidence type="ECO:0000259" key="20">
    <source>
        <dbReference type="PROSITE" id="PS51786"/>
    </source>
</evidence>
<comment type="catalytic activity">
    <reaction evidence="9 14 15 18">
        <text>Hydrolysis of proteins in presence of ATP.</text>
        <dbReference type="EC" id="3.4.21.53"/>
    </reaction>
</comment>
<dbReference type="HAMAP" id="MF_01973">
    <property type="entry name" value="lon_bact"/>
    <property type="match status" value="1"/>
</dbReference>
<feature type="binding site" evidence="14 17">
    <location>
        <begin position="355"/>
        <end position="362"/>
    </location>
    <ligand>
        <name>ATP</name>
        <dbReference type="ChEBI" id="CHEBI:30616"/>
    </ligand>
</feature>
<keyword evidence="6 14" id="KW-0720">Serine protease</keyword>
<keyword evidence="2 14" id="KW-0963">Cytoplasm</keyword>
<dbReference type="GO" id="GO:0043565">
    <property type="term" value="F:sequence-specific DNA binding"/>
    <property type="evidence" value="ECO:0007669"/>
    <property type="project" value="UniProtKB-UniRule"/>
</dbReference>
<dbReference type="InterPro" id="IPR054594">
    <property type="entry name" value="Lon_lid"/>
</dbReference>
<dbReference type="Gene3D" id="2.30.130.40">
    <property type="entry name" value="LON domain-like"/>
    <property type="match status" value="1"/>
</dbReference>
<evidence type="ECO:0000313" key="23">
    <source>
        <dbReference type="Proteomes" id="UP000313231"/>
    </source>
</evidence>
<evidence type="ECO:0000256" key="19">
    <source>
        <dbReference type="RuleBase" id="RU000591"/>
    </source>
</evidence>
<dbReference type="InterPro" id="IPR008268">
    <property type="entry name" value="Peptidase_S16_AS"/>
</dbReference>
<dbReference type="InterPro" id="IPR027065">
    <property type="entry name" value="Lon_Prtase"/>
</dbReference>
<dbReference type="GO" id="GO:0005737">
    <property type="term" value="C:cytoplasm"/>
    <property type="evidence" value="ECO:0007669"/>
    <property type="project" value="UniProtKB-SubCell"/>
</dbReference>
<dbReference type="SMART" id="SM00464">
    <property type="entry name" value="LON"/>
    <property type="match status" value="1"/>
</dbReference>
<comment type="subunit">
    <text evidence="14 15">Homohexamer. Organized in a ring with a central cavity.</text>
</comment>
<proteinExistence type="evidence at transcript level"/>
<evidence type="ECO:0000256" key="11">
    <source>
        <dbReference type="ARBA" id="ARBA00066743"/>
    </source>
</evidence>
<comment type="induction">
    <text evidence="14">By heat shock.</text>
</comment>
<dbReference type="PIRSF" id="PIRSF001174">
    <property type="entry name" value="Lon_proteas"/>
    <property type="match status" value="1"/>
</dbReference>
<comment type="similarity">
    <text evidence="14 15 18 19">Belongs to the peptidase S16 family.</text>
</comment>
<evidence type="ECO:0000256" key="10">
    <source>
        <dbReference type="ARBA" id="ARBA00053875"/>
    </source>
</evidence>
<evidence type="ECO:0000256" key="13">
    <source>
        <dbReference type="ARBA" id="ARBA00082722"/>
    </source>
</evidence>
<keyword evidence="5 14" id="KW-0378">Hydrolase</keyword>
<feature type="domain" description="Lon N-terminal" evidence="21">
    <location>
        <begin position="7"/>
        <end position="196"/>
    </location>
</feature>
<dbReference type="RefSeq" id="WP_139624775.1">
    <property type="nucleotide sequence ID" value="NZ_VDMP01000027.1"/>
</dbReference>
<dbReference type="AlphaFoldDB" id="A0A5C4VLG1"/>
<dbReference type="GO" id="GO:0034605">
    <property type="term" value="P:cellular response to heat"/>
    <property type="evidence" value="ECO:0007669"/>
    <property type="project" value="UniProtKB-UniRule"/>
</dbReference>
<dbReference type="Proteomes" id="UP000313231">
    <property type="component" value="Unassembled WGS sequence"/>
</dbReference>
<feature type="active site" evidence="14 16">
    <location>
        <position position="677"/>
    </location>
</feature>
<dbReference type="PANTHER" id="PTHR10046">
    <property type="entry name" value="ATP DEPENDENT LON PROTEASE FAMILY MEMBER"/>
    <property type="match status" value="1"/>
</dbReference>